<dbReference type="InterPro" id="IPR027417">
    <property type="entry name" value="P-loop_NTPase"/>
</dbReference>
<dbReference type="NCBIfam" id="TIGR00436">
    <property type="entry name" value="era"/>
    <property type="match status" value="1"/>
</dbReference>
<evidence type="ECO:0000256" key="1">
    <source>
        <dbReference type="ARBA" id="ARBA00007921"/>
    </source>
</evidence>
<gene>
    <name evidence="11" type="ORF">PBIL07802_LOCUS5843</name>
    <name evidence="12" type="ORF">PBIL07802_LOCUS5844</name>
</gene>
<evidence type="ECO:0000259" key="9">
    <source>
        <dbReference type="PROSITE" id="PS50823"/>
    </source>
</evidence>
<dbReference type="CDD" id="cd22534">
    <property type="entry name" value="KH-II_Era"/>
    <property type="match status" value="1"/>
</dbReference>
<dbReference type="NCBIfam" id="NF000908">
    <property type="entry name" value="PRK00089.1"/>
    <property type="match status" value="1"/>
</dbReference>
<reference evidence="12" key="1">
    <citation type="submission" date="2021-01" db="EMBL/GenBank/DDBJ databases">
        <authorList>
            <person name="Corre E."/>
            <person name="Pelletier E."/>
            <person name="Niang G."/>
            <person name="Scheremetjew M."/>
            <person name="Finn R."/>
            <person name="Kale V."/>
            <person name="Holt S."/>
            <person name="Cochrane G."/>
            <person name="Meng A."/>
            <person name="Brown T."/>
            <person name="Cohen L."/>
        </authorList>
    </citation>
    <scope>NUCLEOTIDE SEQUENCE</scope>
    <source>
        <strain evidence="12">NIES-2562</strain>
    </source>
</reference>
<keyword evidence="2 6" id="KW-0547">Nucleotide-binding</keyword>
<evidence type="ECO:0000259" key="10">
    <source>
        <dbReference type="PROSITE" id="PS51713"/>
    </source>
</evidence>
<evidence type="ECO:0000256" key="7">
    <source>
        <dbReference type="RuleBase" id="RU003761"/>
    </source>
</evidence>
<dbReference type="Gene3D" id="3.40.50.300">
    <property type="entry name" value="P-loop containing nucleotide triphosphate hydrolases"/>
    <property type="match status" value="1"/>
</dbReference>
<evidence type="ECO:0000256" key="3">
    <source>
        <dbReference type="ARBA" id="ARBA00022884"/>
    </source>
</evidence>
<dbReference type="Pfam" id="PF01926">
    <property type="entry name" value="MMR_HSR1"/>
    <property type="match status" value="1"/>
</dbReference>
<evidence type="ECO:0000256" key="4">
    <source>
        <dbReference type="ARBA" id="ARBA00023134"/>
    </source>
</evidence>
<evidence type="ECO:0000313" key="11">
    <source>
        <dbReference type="EMBL" id="CAE0243674.1"/>
    </source>
</evidence>
<accession>A0A7S3G4F9</accession>
<comment type="similarity">
    <text evidence="1 6 7">Belongs to the TRAFAC class TrmE-Era-EngA-EngB-Septin-like GTPase superfamily. Era GTPase family.</text>
</comment>
<dbReference type="PANTHER" id="PTHR42698:SF1">
    <property type="entry name" value="GTPASE ERA, MITOCHONDRIAL"/>
    <property type="match status" value="1"/>
</dbReference>
<dbReference type="PROSITE" id="PS50823">
    <property type="entry name" value="KH_TYPE_2"/>
    <property type="match status" value="1"/>
</dbReference>
<evidence type="ECO:0000313" key="12">
    <source>
        <dbReference type="EMBL" id="CAE0243675.1"/>
    </source>
</evidence>
<feature type="region of interest" description="G3" evidence="6">
    <location>
        <begin position="159"/>
        <end position="162"/>
    </location>
</feature>
<feature type="region of interest" description="G4" evidence="6">
    <location>
        <begin position="228"/>
        <end position="231"/>
    </location>
</feature>
<keyword evidence="4 6" id="KW-0342">GTP-binding</keyword>
<keyword evidence="3 5" id="KW-0694">RNA-binding</keyword>
<dbReference type="Pfam" id="PF07650">
    <property type="entry name" value="KH_2"/>
    <property type="match status" value="1"/>
</dbReference>
<dbReference type="InterPro" id="IPR015946">
    <property type="entry name" value="KH_dom-like_a/b"/>
</dbReference>
<dbReference type="GO" id="GO:0005525">
    <property type="term" value="F:GTP binding"/>
    <property type="evidence" value="ECO:0007669"/>
    <property type="project" value="UniProtKB-UniRule"/>
</dbReference>
<evidence type="ECO:0000256" key="6">
    <source>
        <dbReference type="PROSITE-ProRule" id="PRU01050"/>
    </source>
</evidence>
<dbReference type="InterPro" id="IPR005662">
    <property type="entry name" value="GTPase_Era-like"/>
</dbReference>
<proteinExistence type="inferred from homology"/>
<protein>
    <submittedName>
        <fullName evidence="12">Uncharacterized protein</fullName>
    </submittedName>
</protein>
<dbReference type="EMBL" id="HBIB01009308">
    <property type="protein sequence ID" value="CAE0243675.1"/>
    <property type="molecule type" value="Transcribed_RNA"/>
</dbReference>
<dbReference type="Gene3D" id="3.30.300.20">
    <property type="match status" value="1"/>
</dbReference>
<dbReference type="SUPFAM" id="SSF54814">
    <property type="entry name" value="Prokaryotic type KH domain (KH-domain type II)"/>
    <property type="match status" value="1"/>
</dbReference>
<dbReference type="PANTHER" id="PTHR42698">
    <property type="entry name" value="GTPASE ERA"/>
    <property type="match status" value="1"/>
</dbReference>
<dbReference type="CDD" id="cd04163">
    <property type="entry name" value="Era"/>
    <property type="match status" value="1"/>
</dbReference>
<dbReference type="PROSITE" id="PS51257">
    <property type="entry name" value="PROKAR_LIPOPROTEIN"/>
    <property type="match status" value="1"/>
</dbReference>
<dbReference type="PRINTS" id="PR00326">
    <property type="entry name" value="GTP1OBG"/>
</dbReference>
<name>A0A7S3G4F9_9EUKA</name>
<dbReference type="InterPro" id="IPR030388">
    <property type="entry name" value="G_ERA_dom"/>
</dbReference>
<dbReference type="InterPro" id="IPR009019">
    <property type="entry name" value="KH_sf_prok-type"/>
</dbReference>
<evidence type="ECO:0000256" key="8">
    <source>
        <dbReference type="SAM" id="MobiDB-lite"/>
    </source>
</evidence>
<feature type="domain" description="Era-type G" evidence="10">
    <location>
        <begin position="104"/>
        <end position="280"/>
    </location>
</feature>
<feature type="region of interest" description="G1" evidence="6">
    <location>
        <begin position="112"/>
        <end position="119"/>
    </location>
</feature>
<sequence>MWSALIRRAQPKVVAFRTTTLFSHHSNVSYLFGSCTASYSTRVALSMEDRRKVAATRSCDVNCHDFEDEMNEEYEGEEALEKELDRDFQQFEGDAPAVAKKDQRSISVALVGAPNAGKSTLLNYLIGTKLSAVTHKAQTTRERVLGVMTEGKCQIVFMDTPGVVTSAGETKQYRALFATAKSSAQEADLVAFVVDAAKKGKAEGGLLYLDRAMEALANTQSKPLLVMNKMDLIPKDEGMSLAGELLLKRQFERIFLLSARSGKHVDNFKEYLQSKAVKREWMFEPERETDMPQSKRVLEIIREKLFLRIHDELPYTLKQTLDEFKELQSGDIRIHSTVYTEREKQRKMVVGKEGKTIDAIIKQSKKEIEALFGRPVELYINVRSKQGKTVRREAVAGQGVDLSMLQSELKSEKKGARPHASHAHRSDSSSASHRRDRHAHHRDTPDPSAAPTVDDAQSAVKDGSNNDGKKREMSADEFVSLLKKAKVGNQ</sequence>
<organism evidence="12">
    <name type="scientific">Palpitomonas bilix</name>
    <dbReference type="NCBI Taxonomy" id="652834"/>
    <lineage>
        <taxon>Eukaryota</taxon>
        <taxon>Eukaryota incertae sedis</taxon>
    </lineage>
</organism>
<dbReference type="GO" id="GO:0043024">
    <property type="term" value="F:ribosomal small subunit binding"/>
    <property type="evidence" value="ECO:0007669"/>
    <property type="project" value="TreeGrafter"/>
</dbReference>
<dbReference type="NCBIfam" id="TIGR00231">
    <property type="entry name" value="small_GTP"/>
    <property type="match status" value="1"/>
</dbReference>
<evidence type="ECO:0000256" key="2">
    <source>
        <dbReference type="ARBA" id="ARBA00022741"/>
    </source>
</evidence>
<dbReference type="InterPro" id="IPR006073">
    <property type="entry name" value="GTP-bd"/>
</dbReference>
<feature type="region of interest" description="Disordered" evidence="8">
    <location>
        <begin position="408"/>
        <end position="475"/>
    </location>
</feature>
<dbReference type="GO" id="GO:0000028">
    <property type="term" value="P:ribosomal small subunit assembly"/>
    <property type="evidence" value="ECO:0007669"/>
    <property type="project" value="TreeGrafter"/>
</dbReference>
<evidence type="ECO:0000256" key="5">
    <source>
        <dbReference type="PROSITE-ProRule" id="PRU00118"/>
    </source>
</evidence>
<dbReference type="InterPro" id="IPR004044">
    <property type="entry name" value="KH_dom_type_2"/>
</dbReference>
<dbReference type="SUPFAM" id="SSF52540">
    <property type="entry name" value="P-loop containing nucleoside triphosphate hydrolases"/>
    <property type="match status" value="1"/>
</dbReference>
<dbReference type="InterPro" id="IPR005225">
    <property type="entry name" value="Small_GTP-bd"/>
</dbReference>
<feature type="region of interest" description="G5" evidence="6">
    <location>
        <begin position="257"/>
        <end position="259"/>
    </location>
</feature>
<feature type="domain" description="KH type-2" evidence="9">
    <location>
        <begin position="309"/>
        <end position="386"/>
    </location>
</feature>
<dbReference type="GO" id="GO:0019843">
    <property type="term" value="F:rRNA binding"/>
    <property type="evidence" value="ECO:0007669"/>
    <property type="project" value="TreeGrafter"/>
</dbReference>
<dbReference type="HAMAP" id="MF_00367">
    <property type="entry name" value="GTPase_Era"/>
    <property type="match status" value="1"/>
</dbReference>
<feature type="region of interest" description="G2" evidence="6">
    <location>
        <begin position="138"/>
        <end position="142"/>
    </location>
</feature>
<dbReference type="PROSITE" id="PS51713">
    <property type="entry name" value="G_ERA"/>
    <property type="match status" value="1"/>
</dbReference>
<dbReference type="AlphaFoldDB" id="A0A7S3G4F9"/>
<dbReference type="EMBL" id="HBIB01009307">
    <property type="protein sequence ID" value="CAE0243674.1"/>
    <property type="molecule type" value="Transcribed_RNA"/>
</dbReference>
<feature type="compositionally biased region" description="Basic residues" evidence="8">
    <location>
        <begin position="432"/>
        <end position="441"/>
    </location>
</feature>